<dbReference type="RefSeq" id="WP_377125360.1">
    <property type="nucleotide sequence ID" value="NZ_JBHRSD010000024.1"/>
</dbReference>
<dbReference type="EMBL" id="JBHRSD010000024">
    <property type="protein sequence ID" value="MFC3033623.1"/>
    <property type="molecule type" value="Genomic_DNA"/>
</dbReference>
<dbReference type="SUPFAM" id="SSF52768">
    <property type="entry name" value="Arginase/deacetylase"/>
    <property type="match status" value="1"/>
</dbReference>
<feature type="domain" description="Histone deacetylase" evidence="3">
    <location>
        <begin position="17"/>
        <end position="286"/>
    </location>
</feature>
<dbReference type="PANTHER" id="PTHR10625:SF19">
    <property type="entry name" value="HISTONE DEACETYLASE 12"/>
    <property type="match status" value="1"/>
</dbReference>
<dbReference type="PANTHER" id="PTHR10625">
    <property type="entry name" value="HISTONE DEACETYLASE HDAC1-RELATED"/>
    <property type="match status" value="1"/>
</dbReference>
<evidence type="ECO:0000256" key="1">
    <source>
        <dbReference type="ARBA" id="ARBA00005947"/>
    </source>
</evidence>
<organism evidence="4 5">
    <name type="scientific">Pseudoalteromonas fenneropenaei</name>
    <dbReference type="NCBI Taxonomy" id="1737459"/>
    <lineage>
        <taxon>Bacteria</taxon>
        <taxon>Pseudomonadati</taxon>
        <taxon>Pseudomonadota</taxon>
        <taxon>Gammaproteobacteria</taxon>
        <taxon>Alteromonadales</taxon>
        <taxon>Pseudoalteromonadaceae</taxon>
        <taxon>Pseudoalteromonas</taxon>
    </lineage>
</organism>
<comment type="similarity">
    <text evidence="1">Belongs to the histone deacetylase family.</text>
</comment>
<dbReference type="Gene3D" id="3.40.800.20">
    <property type="entry name" value="Histone deacetylase domain"/>
    <property type="match status" value="1"/>
</dbReference>
<dbReference type="InterPro" id="IPR000286">
    <property type="entry name" value="HDACs"/>
</dbReference>
<evidence type="ECO:0000313" key="5">
    <source>
        <dbReference type="Proteomes" id="UP001595453"/>
    </source>
</evidence>
<dbReference type="CDD" id="cd09993">
    <property type="entry name" value="HDAC_classIV"/>
    <property type="match status" value="1"/>
</dbReference>
<dbReference type="InterPro" id="IPR037138">
    <property type="entry name" value="His_deacetylse_dom_sf"/>
</dbReference>
<dbReference type="Proteomes" id="UP001595453">
    <property type="component" value="Unassembled WGS sequence"/>
</dbReference>
<keyword evidence="2" id="KW-0378">Hydrolase</keyword>
<dbReference type="Pfam" id="PF00850">
    <property type="entry name" value="Hist_deacetyl"/>
    <property type="match status" value="1"/>
</dbReference>
<evidence type="ECO:0000259" key="3">
    <source>
        <dbReference type="Pfam" id="PF00850"/>
    </source>
</evidence>
<protein>
    <submittedName>
        <fullName evidence="4">Histone deacetylase</fullName>
    </submittedName>
</protein>
<dbReference type="InterPro" id="IPR023696">
    <property type="entry name" value="Ureohydrolase_dom_sf"/>
</dbReference>
<sequence length="301" mass="33863">MIFYSDTYSALDLPERHRFPIKKYQQLFNFLHTLPCRDLLITDNRPIDIEYLQLAHCPLYVERFLTGTLDAKAIRKIGFPWDEKLCKRTLASVGNTLRAAEYALLHGVAANIGGGYHHAHYDYGAGYCIFNDCVVAAKTLLAREQVTKVLIFDCDVHQGDGSATMCASDELIITCSLHCEQNFPTQKACSDYDFALPPNTTDELYLRTVNEALSLAIRLHQPDIVFYNAGADIFKHDELGHFALSLAGVKQRDARVLAYCKQAQIPVVAVLGGGYQRNTQKVVEVHLQLFYALLENLDLMV</sequence>
<name>A0ABV7CM98_9GAMM</name>
<dbReference type="InterPro" id="IPR044150">
    <property type="entry name" value="HDAC_classIV"/>
</dbReference>
<gene>
    <name evidence="4" type="ORF">ACFOEE_13935</name>
</gene>
<dbReference type="InterPro" id="IPR023801">
    <property type="entry name" value="His_deacetylse_dom"/>
</dbReference>
<reference evidence="5" key="1">
    <citation type="journal article" date="2019" name="Int. J. Syst. Evol. Microbiol.">
        <title>The Global Catalogue of Microorganisms (GCM) 10K type strain sequencing project: providing services to taxonomists for standard genome sequencing and annotation.</title>
        <authorList>
            <consortium name="The Broad Institute Genomics Platform"/>
            <consortium name="The Broad Institute Genome Sequencing Center for Infectious Disease"/>
            <person name="Wu L."/>
            <person name="Ma J."/>
        </authorList>
    </citation>
    <scope>NUCLEOTIDE SEQUENCE [LARGE SCALE GENOMIC DNA]</scope>
    <source>
        <strain evidence="5">KCTC 42730</strain>
    </source>
</reference>
<evidence type="ECO:0000313" key="4">
    <source>
        <dbReference type="EMBL" id="MFC3033623.1"/>
    </source>
</evidence>
<comment type="caution">
    <text evidence="4">The sequence shown here is derived from an EMBL/GenBank/DDBJ whole genome shotgun (WGS) entry which is preliminary data.</text>
</comment>
<accession>A0ABV7CM98</accession>
<dbReference type="PRINTS" id="PR01270">
    <property type="entry name" value="HDASUPER"/>
</dbReference>
<keyword evidence="5" id="KW-1185">Reference proteome</keyword>
<evidence type="ECO:0000256" key="2">
    <source>
        <dbReference type="ARBA" id="ARBA00022801"/>
    </source>
</evidence>
<proteinExistence type="inferred from homology"/>